<dbReference type="CDD" id="cd05403">
    <property type="entry name" value="NT_KNTase_like"/>
    <property type="match status" value="1"/>
</dbReference>
<dbReference type="AlphaFoldDB" id="A0A660SIG1"/>
<dbReference type="Proteomes" id="UP000268469">
    <property type="component" value="Unassembled WGS sequence"/>
</dbReference>
<feature type="domain" description="Polymerase beta nucleotidyltransferase" evidence="1">
    <location>
        <begin position="23"/>
        <end position="111"/>
    </location>
</feature>
<accession>A0A660SIG1</accession>
<reference evidence="2 3" key="1">
    <citation type="submission" date="2018-06" db="EMBL/GenBank/DDBJ databases">
        <title>Extensive metabolic versatility and redundancy in microbially diverse, dynamic hydrothermal sediments.</title>
        <authorList>
            <person name="Dombrowski N."/>
            <person name="Teske A."/>
            <person name="Baker B.J."/>
        </authorList>
    </citation>
    <scope>NUCLEOTIDE SEQUENCE [LARGE SCALE GENOMIC DNA]</scope>
    <source>
        <strain evidence="2">B36_G15</strain>
    </source>
</reference>
<dbReference type="InterPro" id="IPR043519">
    <property type="entry name" value="NT_sf"/>
</dbReference>
<dbReference type="SUPFAM" id="SSF81301">
    <property type="entry name" value="Nucleotidyltransferase"/>
    <property type="match status" value="1"/>
</dbReference>
<dbReference type="EMBL" id="QNBE01000065">
    <property type="protein sequence ID" value="RKX69811.1"/>
    <property type="molecule type" value="Genomic_DNA"/>
</dbReference>
<organism evidence="2 3">
    <name type="scientific">candidate division WOR-3 bacterium</name>
    <dbReference type="NCBI Taxonomy" id="2052148"/>
    <lineage>
        <taxon>Bacteria</taxon>
        <taxon>Bacteria division WOR-3</taxon>
    </lineage>
</organism>
<dbReference type="NCBIfam" id="NF047752">
    <property type="entry name" value="MntA_antitoxin"/>
    <property type="match status" value="1"/>
</dbReference>
<gene>
    <name evidence="2" type="ORF">DRP53_07080</name>
</gene>
<dbReference type="InterPro" id="IPR041633">
    <property type="entry name" value="Polbeta"/>
</dbReference>
<dbReference type="Pfam" id="PF18765">
    <property type="entry name" value="Polbeta"/>
    <property type="match status" value="1"/>
</dbReference>
<dbReference type="Gene3D" id="3.30.460.10">
    <property type="entry name" value="Beta Polymerase, domain 2"/>
    <property type="match status" value="1"/>
</dbReference>
<evidence type="ECO:0000313" key="3">
    <source>
        <dbReference type="Proteomes" id="UP000268469"/>
    </source>
</evidence>
<proteinExistence type="predicted"/>
<evidence type="ECO:0000313" key="2">
    <source>
        <dbReference type="EMBL" id="RKX69811.1"/>
    </source>
</evidence>
<dbReference type="PANTHER" id="PTHR43852">
    <property type="entry name" value="NUCLEOTIDYLTRANSFERASE"/>
    <property type="match status" value="1"/>
</dbReference>
<name>A0A660SIG1_UNCW3</name>
<protein>
    <recommendedName>
        <fullName evidence="1">Polymerase beta nucleotidyltransferase domain-containing protein</fullName>
    </recommendedName>
</protein>
<comment type="caution">
    <text evidence="2">The sequence shown here is derived from an EMBL/GenBank/DDBJ whole genome shotgun (WGS) entry which is preliminary data.</text>
</comment>
<dbReference type="InterPro" id="IPR052930">
    <property type="entry name" value="TA_antitoxin_MntA"/>
</dbReference>
<dbReference type="PANTHER" id="PTHR43852:SF2">
    <property type="entry name" value="PROTEIN ADENYLYLTRANSFERASE MNTA"/>
    <property type="match status" value="1"/>
</dbReference>
<sequence>MKFIHTLKSRDGKPIEYEKLYPQIKRVCNKHQIALLYLFGSYARNSAYHLSDLDIAFYSVSPFTPKEVLKFLGELQDLFEEEAIDLVDLRKAPLPLIHSILKHGKLLFARDLKIRIALEMRWESHYWDTEPLRRAHFNFLKRRLVNGTFGNRKG</sequence>
<evidence type="ECO:0000259" key="1">
    <source>
        <dbReference type="Pfam" id="PF18765"/>
    </source>
</evidence>